<gene>
    <name evidence="4" type="ORF">SM757_29905</name>
</gene>
<protein>
    <submittedName>
        <fullName evidence="4">AraC family transcriptional regulator</fullName>
    </submittedName>
</protein>
<dbReference type="InterPro" id="IPR018060">
    <property type="entry name" value="HTH_AraC"/>
</dbReference>
<name>A0ABU5IPG7_9BURK</name>
<proteinExistence type="predicted"/>
<accession>A0ABU5IPG7</accession>
<feature type="domain" description="HTH araC/xylS-type" evidence="3">
    <location>
        <begin position="220"/>
        <end position="318"/>
    </location>
</feature>
<keyword evidence="1" id="KW-0805">Transcription regulation</keyword>
<evidence type="ECO:0000256" key="2">
    <source>
        <dbReference type="ARBA" id="ARBA00023163"/>
    </source>
</evidence>
<reference evidence="4 5" key="1">
    <citation type="submission" date="2023-11" db="EMBL/GenBank/DDBJ databases">
        <title>Draft genome of Azohydromonas lata strain H1 (DSM1123), a polyhydroxyalkanoate producer.</title>
        <authorList>
            <person name="Traversa D."/>
            <person name="D'Addabbo P."/>
            <person name="Pazzani C."/>
            <person name="Manzari C."/>
            <person name="Chiara M."/>
            <person name="Scrascia M."/>
        </authorList>
    </citation>
    <scope>NUCLEOTIDE SEQUENCE [LARGE SCALE GENOMIC DNA]</scope>
    <source>
        <strain evidence="4 5">H1</strain>
    </source>
</reference>
<dbReference type="SUPFAM" id="SSF46689">
    <property type="entry name" value="Homeodomain-like"/>
    <property type="match status" value="2"/>
</dbReference>
<evidence type="ECO:0000256" key="1">
    <source>
        <dbReference type="ARBA" id="ARBA00023015"/>
    </source>
</evidence>
<dbReference type="PANTHER" id="PTHR43436">
    <property type="entry name" value="ARAC-FAMILY TRANSCRIPTIONAL REGULATOR"/>
    <property type="match status" value="1"/>
</dbReference>
<dbReference type="Pfam" id="PF06719">
    <property type="entry name" value="AraC_N"/>
    <property type="match status" value="1"/>
</dbReference>
<evidence type="ECO:0000313" key="4">
    <source>
        <dbReference type="EMBL" id="MDZ5460798.1"/>
    </source>
</evidence>
<dbReference type="PANTHER" id="PTHR43436:SF1">
    <property type="entry name" value="TRANSCRIPTIONAL REGULATORY PROTEIN"/>
    <property type="match status" value="1"/>
</dbReference>
<dbReference type="SMART" id="SM00342">
    <property type="entry name" value="HTH_ARAC"/>
    <property type="match status" value="1"/>
</dbReference>
<keyword evidence="5" id="KW-1185">Reference proteome</keyword>
<dbReference type="Proteomes" id="UP001293718">
    <property type="component" value="Unassembled WGS sequence"/>
</dbReference>
<dbReference type="InterPro" id="IPR009057">
    <property type="entry name" value="Homeodomain-like_sf"/>
</dbReference>
<dbReference type="InterPro" id="IPR009594">
    <property type="entry name" value="Tscrpt_reg_HTH_AraC_N"/>
</dbReference>
<dbReference type="Gene3D" id="1.10.10.60">
    <property type="entry name" value="Homeodomain-like"/>
    <property type="match status" value="2"/>
</dbReference>
<dbReference type="RefSeq" id="WP_322468134.1">
    <property type="nucleotide sequence ID" value="NZ_JAXOJX010000083.1"/>
</dbReference>
<keyword evidence="2" id="KW-0804">Transcription</keyword>
<sequence>MDDTLQTPMHNDGDAPTAAATALDAQRFEAARLGLAHGVERWTDGSQVFQPAALPSLSMYRTGNPVGPICGLYQPSVGLIVQGRKRVLLGGDAFTYDPRHFLVTALNVPTVANILDATPQRPFMALLMTLDPHEINRMVLEGKLPPARGQGNERAMTVGSVHVPLLRAFQRLVDLLDEPESIPVLAPLVQQEILYWLLVSDQGARLRQIGAVGSSGHQIARAIDLLKSRFTEPLRIEALADEARMSLSTFHHHFKQLTAMSPLQYRKRLQLNEARRLMFAEHLDASTAAYRVGYESASQFSREYSREFGSPPGRDMVLLREAALNAAMGSAAQGGARQGGAGAAH</sequence>
<dbReference type="EMBL" id="JAXOJX010000083">
    <property type="protein sequence ID" value="MDZ5460798.1"/>
    <property type="molecule type" value="Genomic_DNA"/>
</dbReference>
<dbReference type="Pfam" id="PF12833">
    <property type="entry name" value="HTH_18"/>
    <property type="match status" value="1"/>
</dbReference>
<organism evidence="4 5">
    <name type="scientific">Azohydromonas lata</name>
    <dbReference type="NCBI Taxonomy" id="45677"/>
    <lineage>
        <taxon>Bacteria</taxon>
        <taxon>Pseudomonadati</taxon>
        <taxon>Pseudomonadota</taxon>
        <taxon>Betaproteobacteria</taxon>
        <taxon>Burkholderiales</taxon>
        <taxon>Sphaerotilaceae</taxon>
        <taxon>Azohydromonas</taxon>
    </lineage>
</organism>
<dbReference type="PROSITE" id="PS01124">
    <property type="entry name" value="HTH_ARAC_FAMILY_2"/>
    <property type="match status" value="1"/>
</dbReference>
<evidence type="ECO:0000259" key="3">
    <source>
        <dbReference type="PROSITE" id="PS01124"/>
    </source>
</evidence>
<evidence type="ECO:0000313" key="5">
    <source>
        <dbReference type="Proteomes" id="UP001293718"/>
    </source>
</evidence>
<comment type="caution">
    <text evidence="4">The sequence shown here is derived from an EMBL/GenBank/DDBJ whole genome shotgun (WGS) entry which is preliminary data.</text>
</comment>